<evidence type="ECO:0000256" key="6">
    <source>
        <dbReference type="ARBA" id="ARBA00023315"/>
    </source>
</evidence>
<evidence type="ECO:0000256" key="7">
    <source>
        <dbReference type="ARBA" id="ARBA00032572"/>
    </source>
</evidence>
<comment type="catalytic activity">
    <reaction evidence="8">
        <text>an acyl-CoA + a 1,2-diacyl-sn-glycerol = a triacyl-sn-glycerol + CoA</text>
        <dbReference type="Rhea" id="RHEA:10868"/>
        <dbReference type="ChEBI" id="CHEBI:17815"/>
        <dbReference type="ChEBI" id="CHEBI:57287"/>
        <dbReference type="ChEBI" id="CHEBI:58342"/>
        <dbReference type="ChEBI" id="CHEBI:64615"/>
        <dbReference type="EC" id="2.3.1.20"/>
    </reaction>
</comment>
<dbReference type="Gene3D" id="3.40.50.1820">
    <property type="entry name" value="alpha/beta hydrolase"/>
    <property type="match status" value="1"/>
</dbReference>
<keyword evidence="9" id="KW-0732">Signal</keyword>
<organism evidence="10 11">
    <name type="scientific">Amycolatopsis jiangsuensis</name>
    <dbReference type="NCBI Taxonomy" id="1181879"/>
    <lineage>
        <taxon>Bacteria</taxon>
        <taxon>Bacillati</taxon>
        <taxon>Actinomycetota</taxon>
        <taxon>Actinomycetes</taxon>
        <taxon>Pseudonocardiales</taxon>
        <taxon>Pseudonocardiaceae</taxon>
        <taxon>Amycolatopsis</taxon>
    </lineage>
</organism>
<dbReference type="Proteomes" id="UP000581769">
    <property type="component" value="Unassembled WGS sequence"/>
</dbReference>
<dbReference type="EMBL" id="JACHMG010000001">
    <property type="protein sequence ID" value="MBB4683863.1"/>
    <property type="molecule type" value="Genomic_DNA"/>
</dbReference>
<protein>
    <recommendedName>
        <fullName evidence="7">Acyl-CoA:diacylglycerol acyltransferase</fullName>
        <ecNumber evidence="3">2.3.1.122</ecNumber>
        <ecNumber evidence="4">2.3.1.20</ecNumber>
    </recommendedName>
</protein>
<sequence length="340" mass="36790">MTNQRTGRRRRRLAGLAVLFAAVLTGTGLAQVPVASAGPVTTAATADDGAKVTEETWVDSRTVDLRIDSPALGTSGMVRLVVPSGWAAQPDRTWPTLYLLHGCCEPVDYQSWDQFTDVKAFTADKDTILVLPSDGLAGMYTKWWNLGLKDTPDWETFHTAEVRQIVERGFRGGTRRAVAGVSIGGYGALAYAFKHPGMFGAAASYSGVPNTLYPGTAGVIKGILARGGFYNFFDLWGDEVANWPIWSANNPFDHVDDLRGTALYLSCGNGRTGPLDPPGQSDPLEPSALLTSRSFTDRLQQKGIPATVDYYGPGTHSWPYWQRALHDSWPILAKALGLPA</sequence>
<evidence type="ECO:0000256" key="8">
    <source>
        <dbReference type="ARBA" id="ARBA00048109"/>
    </source>
</evidence>
<dbReference type="RefSeq" id="WP_184778612.1">
    <property type="nucleotide sequence ID" value="NZ_JACHMG010000001.1"/>
</dbReference>
<feature type="chain" id="PRO_5038691494" description="Acyl-CoA:diacylglycerol acyltransferase" evidence="9">
    <location>
        <begin position="31"/>
        <end position="340"/>
    </location>
</feature>
<comment type="caution">
    <text evidence="10">The sequence shown here is derived from an EMBL/GenBank/DDBJ whole genome shotgun (WGS) entry which is preliminary data.</text>
</comment>
<comment type="similarity">
    <text evidence="2">Belongs to the mycobacterial A85 antigen family.</text>
</comment>
<name>A0A840IPS1_9PSEU</name>
<dbReference type="SUPFAM" id="SSF53474">
    <property type="entry name" value="alpha/beta-Hydrolases"/>
    <property type="match status" value="1"/>
</dbReference>
<evidence type="ECO:0000256" key="9">
    <source>
        <dbReference type="SAM" id="SignalP"/>
    </source>
</evidence>
<reference evidence="10 11" key="1">
    <citation type="submission" date="2020-08" db="EMBL/GenBank/DDBJ databases">
        <title>Sequencing the genomes of 1000 actinobacteria strains.</title>
        <authorList>
            <person name="Klenk H.-P."/>
        </authorList>
    </citation>
    <scope>NUCLEOTIDE SEQUENCE [LARGE SCALE GENOMIC DNA]</scope>
    <source>
        <strain evidence="10 11">DSM 45859</strain>
    </source>
</reference>
<evidence type="ECO:0000256" key="4">
    <source>
        <dbReference type="ARBA" id="ARBA00013244"/>
    </source>
</evidence>
<proteinExistence type="inferred from homology"/>
<evidence type="ECO:0000256" key="5">
    <source>
        <dbReference type="ARBA" id="ARBA00022679"/>
    </source>
</evidence>
<dbReference type="InterPro" id="IPR006311">
    <property type="entry name" value="TAT_signal"/>
</dbReference>
<evidence type="ECO:0000256" key="1">
    <source>
        <dbReference type="ARBA" id="ARBA00000697"/>
    </source>
</evidence>
<evidence type="ECO:0000313" key="10">
    <source>
        <dbReference type="EMBL" id="MBB4683863.1"/>
    </source>
</evidence>
<keyword evidence="11" id="KW-1185">Reference proteome</keyword>
<feature type="signal peptide" evidence="9">
    <location>
        <begin position="1"/>
        <end position="30"/>
    </location>
</feature>
<keyword evidence="6" id="KW-0012">Acyltransferase</keyword>
<dbReference type="InterPro" id="IPR029058">
    <property type="entry name" value="AB_hydrolase_fold"/>
</dbReference>
<dbReference type="InterPro" id="IPR050583">
    <property type="entry name" value="Mycobacterial_A85_antigen"/>
</dbReference>
<evidence type="ECO:0000313" key="11">
    <source>
        <dbReference type="Proteomes" id="UP000581769"/>
    </source>
</evidence>
<accession>A0A840IPS1</accession>
<dbReference type="EC" id="2.3.1.122" evidence="3"/>
<dbReference type="GO" id="GO:0004144">
    <property type="term" value="F:diacylglycerol O-acyltransferase activity"/>
    <property type="evidence" value="ECO:0007669"/>
    <property type="project" value="UniProtKB-EC"/>
</dbReference>
<dbReference type="PANTHER" id="PTHR48098:SF1">
    <property type="entry name" value="DIACYLGLYCEROL ACYLTRANSFERASE_MYCOLYLTRANSFERASE AG85A"/>
    <property type="match status" value="1"/>
</dbReference>
<dbReference type="GO" id="GO:0016787">
    <property type="term" value="F:hydrolase activity"/>
    <property type="evidence" value="ECO:0007669"/>
    <property type="project" value="UniProtKB-KW"/>
</dbReference>
<dbReference type="AlphaFoldDB" id="A0A840IPS1"/>
<dbReference type="Pfam" id="PF00756">
    <property type="entry name" value="Esterase"/>
    <property type="match status" value="1"/>
</dbReference>
<keyword evidence="5" id="KW-0808">Transferase</keyword>
<dbReference type="PANTHER" id="PTHR48098">
    <property type="entry name" value="ENTEROCHELIN ESTERASE-RELATED"/>
    <property type="match status" value="1"/>
</dbReference>
<gene>
    <name evidence="10" type="ORF">BJY18_001348</name>
</gene>
<comment type="catalytic activity">
    <reaction evidence="1">
        <text>2 alpha,alpha'-trehalose 6-mycolate = alpha,alpha'-trehalose 6,6'-bismycolate + alpha,alpha-trehalose</text>
        <dbReference type="Rhea" id="RHEA:23472"/>
        <dbReference type="ChEBI" id="CHEBI:16551"/>
        <dbReference type="ChEBI" id="CHEBI:18195"/>
        <dbReference type="ChEBI" id="CHEBI:18234"/>
        <dbReference type="EC" id="2.3.1.122"/>
    </reaction>
</comment>
<keyword evidence="10" id="KW-0378">Hydrolase</keyword>
<dbReference type="PROSITE" id="PS51318">
    <property type="entry name" value="TAT"/>
    <property type="match status" value="1"/>
</dbReference>
<evidence type="ECO:0000256" key="3">
    <source>
        <dbReference type="ARBA" id="ARBA00012820"/>
    </source>
</evidence>
<dbReference type="EC" id="2.3.1.20" evidence="4"/>
<evidence type="ECO:0000256" key="2">
    <source>
        <dbReference type="ARBA" id="ARBA00005874"/>
    </source>
</evidence>
<dbReference type="GO" id="GO:0050348">
    <property type="term" value="F:trehalose O-mycolyltransferase activity"/>
    <property type="evidence" value="ECO:0007669"/>
    <property type="project" value="UniProtKB-EC"/>
</dbReference>
<dbReference type="InterPro" id="IPR000801">
    <property type="entry name" value="Esterase-like"/>
</dbReference>